<dbReference type="EMBL" id="CM023486">
    <property type="protein sequence ID" value="KAH6927561.1"/>
    <property type="molecule type" value="Genomic_DNA"/>
</dbReference>
<dbReference type="Proteomes" id="UP000821845">
    <property type="component" value="Chromosome 6"/>
</dbReference>
<reference evidence="1" key="1">
    <citation type="submission" date="2020-05" db="EMBL/GenBank/DDBJ databases">
        <title>Large-scale comparative analyses of tick genomes elucidate their genetic diversity and vector capacities.</title>
        <authorList>
            <person name="Jia N."/>
            <person name="Wang J."/>
            <person name="Shi W."/>
            <person name="Du L."/>
            <person name="Sun Y."/>
            <person name="Zhan W."/>
            <person name="Jiang J."/>
            <person name="Wang Q."/>
            <person name="Zhang B."/>
            <person name="Ji P."/>
            <person name="Sakyi L.B."/>
            <person name="Cui X."/>
            <person name="Yuan T."/>
            <person name="Jiang B."/>
            <person name="Yang W."/>
            <person name="Lam T.T.-Y."/>
            <person name="Chang Q."/>
            <person name="Ding S."/>
            <person name="Wang X."/>
            <person name="Zhu J."/>
            <person name="Ruan X."/>
            <person name="Zhao L."/>
            <person name="Wei J."/>
            <person name="Que T."/>
            <person name="Du C."/>
            <person name="Cheng J."/>
            <person name="Dai P."/>
            <person name="Han X."/>
            <person name="Huang E."/>
            <person name="Gao Y."/>
            <person name="Liu J."/>
            <person name="Shao H."/>
            <person name="Ye R."/>
            <person name="Li L."/>
            <person name="Wei W."/>
            <person name="Wang X."/>
            <person name="Wang C."/>
            <person name="Yang T."/>
            <person name="Huo Q."/>
            <person name="Li W."/>
            <person name="Guo W."/>
            <person name="Chen H."/>
            <person name="Zhou L."/>
            <person name="Ni X."/>
            <person name="Tian J."/>
            <person name="Zhou Y."/>
            <person name="Sheng Y."/>
            <person name="Liu T."/>
            <person name="Pan Y."/>
            <person name="Xia L."/>
            <person name="Li J."/>
            <person name="Zhao F."/>
            <person name="Cao W."/>
        </authorList>
    </citation>
    <scope>NUCLEOTIDE SEQUENCE</scope>
    <source>
        <strain evidence="1">Hyas-2018</strain>
    </source>
</reference>
<accession>A0ACB7S0X6</accession>
<organism evidence="1 2">
    <name type="scientific">Hyalomma asiaticum</name>
    <name type="common">Tick</name>
    <dbReference type="NCBI Taxonomy" id="266040"/>
    <lineage>
        <taxon>Eukaryota</taxon>
        <taxon>Metazoa</taxon>
        <taxon>Ecdysozoa</taxon>
        <taxon>Arthropoda</taxon>
        <taxon>Chelicerata</taxon>
        <taxon>Arachnida</taxon>
        <taxon>Acari</taxon>
        <taxon>Parasitiformes</taxon>
        <taxon>Ixodida</taxon>
        <taxon>Ixodoidea</taxon>
        <taxon>Ixodidae</taxon>
        <taxon>Hyalomminae</taxon>
        <taxon>Hyalomma</taxon>
    </lineage>
</organism>
<name>A0ACB7S0X6_HYAAI</name>
<sequence>MSQKHSSQRGRYGRSTGDYQGPERAHGVGSASHLQGKTRRRRRQQFQQQGGRPLLTDRCGSVRYTFCPRLRREVFYDRQSRQCVAKKSPQDGRCGLAPSRPCNERQSRFLYFADVDSADGEVRCLKASQTTPVGRRCLVGPNRFDSIAKCGAAEARRRRLRDAVGPAIIT</sequence>
<gene>
    <name evidence="1" type="ORF">HPB50_005678</name>
</gene>
<comment type="caution">
    <text evidence="1">The sequence shown here is derived from an EMBL/GenBank/DDBJ whole genome shotgun (WGS) entry which is preliminary data.</text>
</comment>
<protein>
    <submittedName>
        <fullName evidence="1">Uncharacterized protein</fullName>
    </submittedName>
</protein>
<keyword evidence="2" id="KW-1185">Reference proteome</keyword>
<evidence type="ECO:0000313" key="1">
    <source>
        <dbReference type="EMBL" id="KAH6927561.1"/>
    </source>
</evidence>
<proteinExistence type="predicted"/>
<evidence type="ECO:0000313" key="2">
    <source>
        <dbReference type="Proteomes" id="UP000821845"/>
    </source>
</evidence>